<dbReference type="EMBL" id="CP023777">
    <property type="protein sequence ID" value="ATL47964.1"/>
    <property type="molecule type" value="Genomic_DNA"/>
</dbReference>
<evidence type="ECO:0000256" key="3">
    <source>
        <dbReference type="ARBA" id="ARBA00022598"/>
    </source>
</evidence>
<evidence type="ECO:0000259" key="12">
    <source>
        <dbReference type="SMART" id="SM00836"/>
    </source>
</evidence>
<keyword evidence="4 9" id="KW-0547">Nucleotide-binding</keyword>
<proteinExistence type="inferred from homology"/>
<evidence type="ECO:0000256" key="7">
    <source>
        <dbReference type="ARBA" id="ARBA00023146"/>
    </source>
</evidence>
<dbReference type="PANTHER" id="PTHR11956">
    <property type="entry name" value="ARGINYL-TRNA SYNTHETASE"/>
    <property type="match status" value="1"/>
</dbReference>
<dbReference type="SUPFAM" id="SSF52374">
    <property type="entry name" value="Nucleotidylyl transferase"/>
    <property type="match status" value="1"/>
</dbReference>
<dbReference type="PANTHER" id="PTHR11956:SF5">
    <property type="entry name" value="ARGININE--TRNA LIGASE, CYTOPLASMIC"/>
    <property type="match status" value="1"/>
</dbReference>
<dbReference type="RefSeq" id="WP_098194341.1">
    <property type="nucleotide sequence ID" value="NZ_CP023777.1"/>
</dbReference>
<comment type="subcellular location">
    <subcellularLocation>
        <location evidence="9">Cytoplasm</location>
    </subcellularLocation>
</comment>
<comment type="similarity">
    <text evidence="1 9 10">Belongs to the class-I aminoacyl-tRNA synthetase family.</text>
</comment>
<name>A0A291QVT6_9BACT</name>
<sequence>MSIVTAIRKAAVEAVQSLYQQAVGEQDIAVNITKPEFEGEYTIVVFPFTKMSRQKPEETGQAIGETLLRIAPGLFSGFNVVKGFLNLNIAHQFWATFSQKAHSIEQLGQKPANGKKIMVEYSSPNTNKPLHLGHLRNNFLGYSVAEILKANGYEVIKANLVNDRGIHICKSMLAWQLYAHGDTPASTGIKGDHLVGDYYVKFESVLRDQAEGLKIRVFDGDFKDFDGDDREKIEKLTAAFQKLETEKSKLEKAGNADDSKNPEINKLKEKLSKLKDEINEMCRNRTEIMQQAKIMLQQWEAGNPEVRSLWAMMNQWVYDGFEETYTRMGVDFDKYYFESDTYLLGKDLVEEGLRKGVLFKKEDNSVWIDLTADGLDEKLLLRGDGTSVYMTQDLGTARLKYNDYHMDQSIYVVADEQNYHFKVLKLILEKLGEPCAAGIYHLSYGMVELPFGKMKSREGTVVDADDLVEEMIATAAQQTQELGKVKDFNKDELDQLYYTIGVGAMKFFLLKVDPKKRIVFDPKDSIDLHGFTAPFIQYSYARIKSILRDIPSAEIEKANSFVFEGNLLPMEKELIMMCEQFESIIEDAAKEMSPSVIANYTFNLAQSFNSFYAKKEQGKYVYSIVDAENEAAKLLRIQIAILTAKTIQRALQLMGILVPERM</sequence>
<dbReference type="SUPFAM" id="SSF47323">
    <property type="entry name" value="Anticodon-binding domain of a subclass of class I aminoacyl-tRNA synthetases"/>
    <property type="match status" value="1"/>
</dbReference>
<dbReference type="GO" id="GO:0005737">
    <property type="term" value="C:cytoplasm"/>
    <property type="evidence" value="ECO:0007669"/>
    <property type="project" value="UniProtKB-SubCell"/>
</dbReference>
<dbReference type="PROSITE" id="PS00178">
    <property type="entry name" value="AA_TRNA_LIGASE_I"/>
    <property type="match status" value="1"/>
</dbReference>
<evidence type="ECO:0000256" key="5">
    <source>
        <dbReference type="ARBA" id="ARBA00022840"/>
    </source>
</evidence>
<organism evidence="14 15">
    <name type="scientific">Chitinophaga caeni</name>
    <dbReference type="NCBI Taxonomy" id="2029983"/>
    <lineage>
        <taxon>Bacteria</taxon>
        <taxon>Pseudomonadati</taxon>
        <taxon>Bacteroidota</taxon>
        <taxon>Chitinophagia</taxon>
        <taxon>Chitinophagales</taxon>
        <taxon>Chitinophagaceae</taxon>
        <taxon>Chitinophaga</taxon>
    </lineage>
</organism>
<dbReference type="Pfam" id="PF05746">
    <property type="entry name" value="DALR_1"/>
    <property type="match status" value="1"/>
</dbReference>
<dbReference type="InterPro" id="IPR014729">
    <property type="entry name" value="Rossmann-like_a/b/a_fold"/>
</dbReference>
<dbReference type="Proteomes" id="UP000220133">
    <property type="component" value="Chromosome"/>
</dbReference>
<comment type="subunit">
    <text evidence="9">Monomer.</text>
</comment>
<keyword evidence="6 9" id="KW-0648">Protein biosynthesis</keyword>
<keyword evidence="11" id="KW-0175">Coiled coil</keyword>
<dbReference type="Gene3D" id="3.30.1360.70">
    <property type="entry name" value="Arginyl tRNA synthetase N-terminal domain"/>
    <property type="match status" value="1"/>
</dbReference>
<evidence type="ECO:0000259" key="13">
    <source>
        <dbReference type="SMART" id="SM01016"/>
    </source>
</evidence>
<evidence type="ECO:0000256" key="11">
    <source>
        <dbReference type="SAM" id="Coils"/>
    </source>
</evidence>
<keyword evidence="7 9" id="KW-0030">Aminoacyl-tRNA synthetase</keyword>
<evidence type="ECO:0000256" key="6">
    <source>
        <dbReference type="ARBA" id="ARBA00022917"/>
    </source>
</evidence>
<evidence type="ECO:0000256" key="8">
    <source>
        <dbReference type="ARBA" id="ARBA00049339"/>
    </source>
</evidence>
<dbReference type="GO" id="GO:0005524">
    <property type="term" value="F:ATP binding"/>
    <property type="evidence" value="ECO:0007669"/>
    <property type="project" value="UniProtKB-UniRule"/>
</dbReference>
<dbReference type="OrthoDB" id="9805987at2"/>
<dbReference type="Gene3D" id="3.40.50.620">
    <property type="entry name" value="HUPs"/>
    <property type="match status" value="1"/>
</dbReference>
<dbReference type="SUPFAM" id="SSF55190">
    <property type="entry name" value="Arginyl-tRNA synthetase (ArgRS), N-terminal 'additional' domain"/>
    <property type="match status" value="1"/>
</dbReference>
<keyword evidence="15" id="KW-1185">Reference proteome</keyword>
<feature type="coiled-coil region" evidence="11">
    <location>
        <begin position="233"/>
        <end position="291"/>
    </location>
</feature>
<evidence type="ECO:0000256" key="9">
    <source>
        <dbReference type="HAMAP-Rule" id="MF_00123"/>
    </source>
</evidence>
<dbReference type="InterPro" id="IPR035684">
    <property type="entry name" value="ArgRS_core"/>
</dbReference>
<dbReference type="KEGG" id="cbae:COR50_12740"/>
<dbReference type="InterPro" id="IPR001278">
    <property type="entry name" value="Arg-tRNA-ligase"/>
</dbReference>
<evidence type="ECO:0000256" key="1">
    <source>
        <dbReference type="ARBA" id="ARBA00005594"/>
    </source>
</evidence>
<protein>
    <recommendedName>
        <fullName evidence="9">Arginine--tRNA ligase</fullName>
        <ecNumber evidence="9">6.1.1.19</ecNumber>
    </recommendedName>
    <alternativeName>
        <fullName evidence="9">Arginyl-tRNA synthetase</fullName>
        <shortName evidence="9">ArgRS</shortName>
    </alternativeName>
</protein>
<reference evidence="14 15" key="1">
    <citation type="submission" date="2017-10" db="EMBL/GenBank/DDBJ databases">
        <title>Paenichitinophaga pekingensis gen. nov., sp. nov., isolated from activated sludge.</title>
        <authorList>
            <person name="Jin D."/>
            <person name="Kong X."/>
            <person name="Deng Y."/>
            <person name="Bai Z."/>
        </authorList>
    </citation>
    <scope>NUCLEOTIDE SEQUENCE [LARGE SCALE GENOMIC DNA]</scope>
    <source>
        <strain evidence="14 15">13</strain>
    </source>
</reference>
<feature type="domain" description="Arginyl tRNA synthetase N-terminal" evidence="13">
    <location>
        <begin position="5"/>
        <end position="89"/>
    </location>
</feature>
<evidence type="ECO:0000313" key="14">
    <source>
        <dbReference type="EMBL" id="ATL47964.1"/>
    </source>
</evidence>
<keyword evidence="2 9" id="KW-0963">Cytoplasm</keyword>
<dbReference type="HAMAP" id="MF_00123">
    <property type="entry name" value="Arg_tRNA_synth"/>
    <property type="match status" value="1"/>
</dbReference>
<dbReference type="SMART" id="SM01016">
    <property type="entry name" value="Arg_tRNA_synt_N"/>
    <property type="match status" value="1"/>
</dbReference>
<dbReference type="InterPro" id="IPR036695">
    <property type="entry name" value="Arg-tRNA-synth_N_sf"/>
</dbReference>
<evidence type="ECO:0000256" key="4">
    <source>
        <dbReference type="ARBA" id="ARBA00022741"/>
    </source>
</evidence>
<gene>
    <name evidence="9" type="primary">argS</name>
    <name evidence="14" type="ORF">COR50_12740</name>
</gene>
<accession>A0A291QVT6</accession>
<dbReference type="InterPro" id="IPR009080">
    <property type="entry name" value="tRNAsynth_Ia_anticodon-bd"/>
</dbReference>
<evidence type="ECO:0000256" key="10">
    <source>
        <dbReference type="RuleBase" id="RU363038"/>
    </source>
</evidence>
<dbReference type="Pfam" id="PF00750">
    <property type="entry name" value="tRNA-synt_1d"/>
    <property type="match status" value="2"/>
</dbReference>
<dbReference type="EC" id="6.1.1.19" evidence="9"/>
<dbReference type="SMART" id="SM00836">
    <property type="entry name" value="DALR_1"/>
    <property type="match status" value="1"/>
</dbReference>
<dbReference type="NCBIfam" id="TIGR00456">
    <property type="entry name" value="argS"/>
    <property type="match status" value="1"/>
</dbReference>
<evidence type="ECO:0000313" key="15">
    <source>
        <dbReference type="Proteomes" id="UP000220133"/>
    </source>
</evidence>
<feature type="domain" description="DALR anticodon binding" evidence="12">
    <location>
        <begin position="536"/>
        <end position="662"/>
    </location>
</feature>
<comment type="catalytic activity">
    <reaction evidence="8 9">
        <text>tRNA(Arg) + L-arginine + ATP = L-arginyl-tRNA(Arg) + AMP + diphosphate</text>
        <dbReference type="Rhea" id="RHEA:20301"/>
        <dbReference type="Rhea" id="RHEA-COMP:9658"/>
        <dbReference type="Rhea" id="RHEA-COMP:9673"/>
        <dbReference type="ChEBI" id="CHEBI:30616"/>
        <dbReference type="ChEBI" id="CHEBI:32682"/>
        <dbReference type="ChEBI" id="CHEBI:33019"/>
        <dbReference type="ChEBI" id="CHEBI:78442"/>
        <dbReference type="ChEBI" id="CHEBI:78513"/>
        <dbReference type="ChEBI" id="CHEBI:456215"/>
        <dbReference type="EC" id="6.1.1.19"/>
    </reaction>
</comment>
<evidence type="ECO:0000256" key="2">
    <source>
        <dbReference type="ARBA" id="ARBA00022490"/>
    </source>
</evidence>
<dbReference type="AlphaFoldDB" id="A0A291QVT6"/>
<feature type="short sequence motif" description="'HIGH' region" evidence="9">
    <location>
        <begin position="124"/>
        <end position="134"/>
    </location>
</feature>
<dbReference type="PRINTS" id="PR01038">
    <property type="entry name" value="TRNASYNTHARG"/>
</dbReference>
<dbReference type="GO" id="GO:0004814">
    <property type="term" value="F:arginine-tRNA ligase activity"/>
    <property type="evidence" value="ECO:0007669"/>
    <property type="project" value="UniProtKB-UniRule"/>
</dbReference>
<dbReference type="InterPro" id="IPR008909">
    <property type="entry name" value="DALR_anticod-bd"/>
</dbReference>
<dbReference type="InterPro" id="IPR005148">
    <property type="entry name" value="Arg-tRNA-synth_N"/>
</dbReference>
<keyword evidence="3 9" id="KW-0436">Ligase</keyword>
<keyword evidence="5 9" id="KW-0067">ATP-binding</keyword>
<dbReference type="Gene3D" id="1.10.730.10">
    <property type="entry name" value="Isoleucyl-tRNA Synthetase, Domain 1"/>
    <property type="match status" value="1"/>
</dbReference>
<dbReference type="GO" id="GO:0006420">
    <property type="term" value="P:arginyl-tRNA aminoacylation"/>
    <property type="evidence" value="ECO:0007669"/>
    <property type="project" value="UniProtKB-UniRule"/>
</dbReference>
<dbReference type="InterPro" id="IPR001412">
    <property type="entry name" value="aa-tRNA-synth_I_CS"/>
</dbReference>